<dbReference type="PANTHER" id="PTHR33169">
    <property type="entry name" value="PADR-FAMILY TRANSCRIPTIONAL REGULATOR"/>
    <property type="match status" value="1"/>
</dbReference>
<reference evidence="3 4" key="1">
    <citation type="submission" date="2019-04" db="EMBL/GenBank/DDBJ databases">
        <title>Isolation and identification of Cellulomonas shaoxiangyii sp. Nov. isolated from feces of the Tibetan antelopes (Pantholops hodgsonii) in the Qinghai-Tibet plateau of China.</title>
        <authorList>
            <person name="Tian Z."/>
        </authorList>
    </citation>
    <scope>NUCLEOTIDE SEQUENCE [LARGE SCALE GENOMIC DNA]</scope>
    <source>
        <strain evidence="3 4">Z28</strain>
    </source>
</reference>
<feature type="region of interest" description="Disordered" evidence="1">
    <location>
        <begin position="113"/>
        <end position="139"/>
    </location>
</feature>
<proteinExistence type="predicted"/>
<dbReference type="Gene3D" id="1.10.10.10">
    <property type="entry name" value="Winged helix-like DNA-binding domain superfamily/Winged helix DNA-binding domain"/>
    <property type="match status" value="1"/>
</dbReference>
<evidence type="ECO:0000313" key="4">
    <source>
        <dbReference type="Proteomes" id="UP000296469"/>
    </source>
</evidence>
<dbReference type="Proteomes" id="UP000296469">
    <property type="component" value="Chromosome"/>
</dbReference>
<dbReference type="OrthoDB" id="122286at2"/>
<feature type="compositionally biased region" description="Low complexity" evidence="1">
    <location>
        <begin position="115"/>
        <end position="127"/>
    </location>
</feature>
<sequence length="139" mass="14609">MPGTATPPPADWPGEWLRGVLTLCVLRVLTDGATYGYDIAQRLDAAGLGEVKGGTLYPLLGRLHTAGLVREEWRPGAGGPGRKYYELTEAGRAHLERDAAAWARFADLTRSLVTGAPAGPAPDAGGPSRPPVPDPEASR</sequence>
<dbReference type="SUPFAM" id="SSF46785">
    <property type="entry name" value="Winged helix' DNA-binding domain"/>
    <property type="match status" value="1"/>
</dbReference>
<protein>
    <submittedName>
        <fullName evidence="3">PadR family transcriptional regulator</fullName>
    </submittedName>
</protein>
<evidence type="ECO:0000259" key="2">
    <source>
        <dbReference type="Pfam" id="PF03551"/>
    </source>
</evidence>
<dbReference type="PANTHER" id="PTHR33169:SF14">
    <property type="entry name" value="TRANSCRIPTIONAL REGULATOR RV3488"/>
    <property type="match status" value="1"/>
</dbReference>
<dbReference type="KEGG" id="celz:E5225_01595"/>
<dbReference type="InterPro" id="IPR036388">
    <property type="entry name" value="WH-like_DNA-bd_sf"/>
</dbReference>
<keyword evidence="4" id="KW-1185">Reference proteome</keyword>
<dbReference type="AlphaFoldDB" id="A0A4P7SF06"/>
<accession>A0A4P7SF06</accession>
<feature type="domain" description="Transcription regulator PadR N-terminal" evidence="2">
    <location>
        <begin position="25"/>
        <end position="96"/>
    </location>
</feature>
<dbReference type="InterPro" id="IPR036390">
    <property type="entry name" value="WH_DNA-bd_sf"/>
</dbReference>
<evidence type="ECO:0000256" key="1">
    <source>
        <dbReference type="SAM" id="MobiDB-lite"/>
    </source>
</evidence>
<dbReference type="RefSeq" id="WP_135972827.1">
    <property type="nucleotide sequence ID" value="NZ_CP039291.1"/>
</dbReference>
<dbReference type="Pfam" id="PF03551">
    <property type="entry name" value="PadR"/>
    <property type="match status" value="1"/>
</dbReference>
<feature type="compositionally biased region" description="Pro residues" evidence="1">
    <location>
        <begin position="128"/>
        <end position="139"/>
    </location>
</feature>
<gene>
    <name evidence="3" type="ORF">E5225_01595</name>
</gene>
<evidence type="ECO:0000313" key="3">
    <source>
        <dbReference type="EMBL" id="QCB92440.1"/>
    </source>
</evidence>
<name>A0A4P7SF06_9CELL</name>
<dbReference type="EMBL" id="CP039291">
    <property type="protein sequence ID" value="QCB92440.1"/>
    <property type="molecule type" value="Genomic_DNA"/>
</dbReference>
<dbReference type="InterPro" id="IPR005149">
    <property type="entry name" value="Tscrpt_reg_PadR_N"/>
</dbReference>
<dbReference type="InterPro" id="IPR052509">
    <property type="entry name" value="Metal_resp_DNA-bind_regulator"/>
</dbReference>
<organism evidence="3 4">
    <name type="scientific">Cellulomonas shaoxiangyii</name>
    <dbReference type="NCBI Taxonomy" id="2566013"/>
    <lineage>
        <taxon>Bacteria</taxon>
        <taxon>Bacillati</taxon>
        <taxon>Actinomycetota</taxon>
        <taxon>Actinomycetes</taxon>
        <taxon>Micrococcales</taxon>
        <taxon>Cellulomonadaceae</taxon>
        <taxon>Cellulomonas</taxon>
    </lineage>
</organism>